<keyword evidence="2" id="KW-0472">Membrane</keyword>
<protein>
    <submittedName>
        <fullName evidence="5">TonB-dependent receptor</fullName>
    </submittedName>
</protein>
<evidence type="ECO:0000313" key="5">
    <source>
        <dbReference type="EMBL" id="MCH5600246.1"/>
    </source>
</evidence>
<dbReference type="RefSeq" id="WP_240832252.1">
    <property type="nucleotide sequence ID" value="NZ_JAKWBL010000004.1"/>
</dbReference>
<name>A0ABS9SPR8_9BACT</name>
<comment type="caution">
    <text evidence="5">The sequence shown here is derived from an EMBL/GenBank/DDBJ whole genome shotgun (WGS) entry which is preliminary data.</text>
</comment>
<proteinExistence type="predicted"/>
<dbReference type="InterPro" id="IPR036942">
    <property type="entry name" value="Beta-barrel_TonB_sf"/>
</dbReference>
<dbReference type="SUPFAM" id="SSF56935">
    <property type="entry name" value="Porins"/>
    <property type="match status" value="1"/>
</dbReference>
<dbReference type="InterPro" id="IPR000531">
    <property type="entry name" value="Beta-barrel_TonB"/>
</dbReference>
<reference evidence="5 6" key="1">
    <citation type="submission" date="2022-02" db="EMBL/GenBank/DDBJ databases">
        <authorList>
            <person name="Min J."/>
        </authorList>
    </citation>
    <scope>NUCLEOTIDE SEQUENCE [LARGE SCALE GENOMIC DNA]</scope>
    <source>
        <strain evidence="5 6">GR10-1</strain>
    </source>
</reference>
<dbReference type="Proteomes" id="UP001202248">
    <property type="component" value="Unassembled WGS sequence"/>
</dbReference>
<comment type="subcellular location">
    <subcellularLocation>
        <location evidence="1">Cell outer membrane</location>
    </subcellularLocation>
</comment>
<dbReference type="EMBL" id="JAKWBL010000004">
    <property type="protein sequence ID" value="MCH5600246.1"/>
    <property type="molecule type" value="Genomic_DNA"/>
</dbReference>
<gene>
    <name evidence="5" type="ORF">MKP09_21145</name>
</gene>
<dbReference type="PANTHER" id="PTHR40980">
    <property type="entry name" value="PLUG DOMAIN-CONTAINING PROTEIN"/>
    <property type="match status" value="1"/>
</dbReference>
<keyword evidence="5" id="KW-0675">Receptor</keyword>
<evidence type="ECO:0000256" key="3">
    <source>
        <dbReference type="ARBA" id="ARBA00023237"/>
    </source>
</evidence>
<evidence type="ECO:0000313" key="6">
    <source>
        <dbReference type="Proteomes" id="UP001202248"/>
    </source>
</evidence>
<feature type="domain" description="TonB-dependent receptor-like beta-barrel" evidence="4">
    <location>
        <begin position="198"/>
        <end position="347"/>
    </location>
</feature>
<dbReference type="Pfam" id="PF00593">
    <property type="entry name" value="TonB_dep_Rec_b-barrel"/>
    <property type="match status" value="1"/>
</dbReference>
<keyword evidence="6" id="KW-1185">Reference proteome</keyword>
<dbReference type="PANTHER" id="PTHR40980:SF5">
    <property type="entry name" value="TONB-DEPENDENT RECEPTOR"/>
    <property type="match status" value="1"/>
</dbReference>
<dbReference type="Gene3D" id="2.40.170.20">
    <property type="entry name" value="TonB-dependent receptor, beta-barrel domain"/>
    <property type="match status" value="1"/>
</dbReference>
<evidence type="ECO:0000256" key="2">
    <source>
        <dbReference type="ARBA" id="ARBA00023136"/>
    </source>
</evidence>
<evidence type="ECO:0000259" key="4">
    <source>
        <dbReference type="Pfam" id="PF00593"/>
    </source>
</evidence>
<sequence length="378" mass="43196">MNNSYQYQEGVTRFITATNPQDPYRDFTYQQSKRYTSHLLMGNLELNFEKGKLFYNSMYVHTGSAYAADFYGKESEIFQGAQDYNYEGLIRRLQINDNTVFVNQLKWDGKLSDRLKYMLGAGINYINGEEPDRRILMFQSVGNNQVQLLGGEGRNQRFNSQITETAILPKVNLQYNLLPESDRLSYVEVGYDGRISTKDFSAPIYNLIWAGGQTNSPTFDRDNIALDPYFNQENLSDGDFSLEHFNDTYDVKRNNHGAYVDVVHQLNSKLTLNAGVRADNVFTKINYRVNRGVSIGSNDIEGFFISPSINAKFELNRKNHLRFGASRTFTLPQDKEISPSYIWALMVMTMVTPILKYLPTTTSTLNGIGTFQVVKSLP</sequence>
<accession>A0ABS9SPR8</accession>
<organism evidence="5 6">
    <name type="scientific">Niabella ginsengisoli</name>
    <dbReference type="NCBI Taxonomy" id="522298"/>
    <lineage>
        <taxon>Bacteria</taxon>
        <taxon>Pseudomonadati</taxon>
        <taxon>Bacteroidota</taxon>
        <taxon>Chitinophagia</taxon>
        <taxon>Chitinophagales</taxon>
        <taxon>Chitinophagaceae</taxon>
        <taxon>Niabella</taxon>
    </lineage>
</organism>
<keyword evidence="3" id="KW-0998">Cell outer membrane</keyword>
<evidence type="ECO:0000256" key="1">
    <source>
        <dbReference type="ARBA" id="ARBA00004442"/>
    </source>
</evidence>